<feature type="region of interest" description="Disordered" evidence="1">
    <location>
        <begin position="52"/>
        <end position="107"/>
    </location>
</feature>
<proteinExistence type="predicted"/>
<organism evidence="2 3">
    <name type="scientific">Stylosanthes scabra</name>
    <dbReference type="NCBI Taxonomy" id="79078"/>
    <lineage>
        <taxon>Eukaryota</taxon>
        <taxon>Viridiplantae</taxon>
        <taxon>Streptophyta</taxon>
        <taxon>Embryophyta</taxon>
        <taxon>Tracheophyta</taxon>
        <taxon>Spermatophyta</taxon>
        <taxon>Magnoliopsida</taxon>
        <taxon>eudicotyledons</taxon>
        <taxon>Gunneridae</taxon>
        <taxon>Pentapetalae</taxon>
        <taxon>rosids</taxon>
        <taxon>fabids</taxon>
        <taxon>Fabales</taxon>
        <taxon>Fabaceae</taxon>
        <taxon>Papilionoideae</taxon>
        <taxon>50 kb inversion clade</taxon>
        <taxon>dalbergioids sensu lato</taxon>
        <taxon>Dalbergieae</taxon>
        <taxon>Pterocarpus clade</taxon>
        <taxon>Stylosanthes</taxon>
    </lineage>
</organism>
<name>A0ABU6XCN0_9FABA</name>
<feature type="region of interest" description="Disordered" evidence="1">
    <location>
        <begin position="1"/>
        <end position="31"/>
    </location>
</feature>
<feature type="compositionally biased region" description="Polar residues" evidence="1">
    <location>
        <begin position="59"/>
        <end position="74"/>
    </location>
</feature>
<keyword evidence="3" id="KW-1185">Reference proteome</keyword>
<dbReference type="EMBL" id="JASCZI010211559">
    <property type="protein sequence ID" value="MED6194393.1"/>
    <property type="molecule type" value="Genomic_DNA"/>
</dbReference>
<evidence type="ECO:0000313" key="2">
    <source>
        <dbReference type="EMBL" id="MED6194393.1"/>
    </source>
</evidence>
<reference evidence="2 3" key="1">
    <citation type="journal article" date="2023" name="Plants (Basel)">
        <title>Bridging the Gap: Combining Genomics and Transcriptomics Approaches to Understand Stylosanthes scabra, an Orphan Legume from the Brazilian Caatinga.</title>
        <authorList>
            <person name="Ferreira-Neto J.R.C."/>
            <person name="da Silva M.D."/>
            <person name="Binneck E."/>
            <person name="de Melo N.F."/>
            <person name="da Silva R.H."/>
            <person name="de Melo A.L.T.M."/>
            <person name="Pandolfi V."/>
            <person name="Bustamante F.O."/>
            <person name="Brasileiro-Vidal A.C."/>
            <person name="Benko-Iseppon A.M."/>
        </authorList>
    </citation>
    <scope>NUCLEOTIDE SEQUENCE [LARGE SCALE GENOMIC DNA]</scope>
    <source>
        <tissue evidence="2">Leaves</tissue>
    </source>
</reference>
<evidence type="ECO:0000256" key="1">
    <source>
        <dbReference type="SAM" id="MobiDB-lite"/>
    </source>
</evidence>
<comment type="caution">
    <text evidence="2">The sequence shown here is derived from an EMBL/GenBank/DDBJ whole genome shotgun (WGS) entry which is preliminary data.</text>
</comment>
<dbReference type="Proteomes" id="UP001341840">
    <property type="component" value="Unassembled WGS sequence"/>
</dbReference>
<protein>
    <submittedName>
        <fullName evidence="2">Uncharacterized protein</fullName>
    </submittedName>
</protein>
<accession>A0ABU6XCN0</accession>
<gene>
    <name evidence="2" type="ORF">PIB30_028146</name>
</gene>
<sequence>MDKNSIEEDNVSLVQAITAPHEHSSAEQSPFQLGTNAIVAAKRHKIQKLKHMARRVGSDGTTSNVTGIKRTTTGAGLDSDLGNDVELDMNAADGEKGANPVMAPTTQ</sequence>
<evidence type="ECO:0000313" key="3">
    <source>
        <dbReference type="Proteomes" id="UP001341840"/>
    </source>
</evidence>